<dbReference type="PANTHER" id="PTHR46825">
    <property type="entry name" value="D-ALANYL-D-ALANINE-CARBOXYPEPTIDASE/ENDOPEPTIDASE AMPH"/>
    <property type="match status" value="1"/>
</dbReference>
<organism evidence="2 3">
    <name type="scientific">Tumebacillus avium</name>
    <dbReference type="NCBI Taxonomy" id="1903704"/>
    <lineage>
        <taxon>Bacteria</taxon>
        <taxon>Bacillati</taxon>
        <taxon>Bacillota</taxon>
        <taxon>Bacilli</taxon>
        <taxon>Bacillales</taxon>
        <taxon>Alicyclobacillaceae</taxon>
        <taxon>Tumebacillus</taxon>
    </lineage>
</organism>
<gene>
    <name evidence="2" type="ORF">CBW65_19030</name>
</gene>
<sequence length="532" mass="59599">MLNIQALEKLIQQEMEAAKVPALSIAVIKGDEVLFARGFGVTDAENGGLPVTADTIFRVGSVSKVITGTLIMKLVEQGLIDLDTPVTAYVPWLTLSDPDAADKVTMRTLLTHRAGFVNAGTYLGSRDPQGLRNYVRDVLSQAKLYSQPGELFNYNCHSIDIAGLVAEEVTGRYYDDLVRELVFEPLGMKRSTYDPAVAMTYPLALPHNLTEGGYEVIHKMPDNVAHHPSFYLMTTANDLLNFVRMHLQDGTNAWREVLRPETVQEMHAQQVELQSAIGYELGLTFFKVRRNGVWLSTHFGDITTYSANLYIAPEEGVAVVIMNNRPFPHDKVIAPILDQLLPDRSDQVAEKATRAADRFLWPSYEGAYIGSTAGLIVVEQNGEELRAAVNGKTLSLRPFQDQYAGFNEENVREVLVHFVPNGDQPCKHVMVNNTRCHRINYDPSFRPESHWMEAYQGVYAHDLYLGPYRIALEDGQLTVEDLEYGSDFKETLLPVAPHLFVGPHAKTLEFQLGADGRVKSYLAMFGWEMFRI</sequence>
<dbReference type="InterPro" id="IPR001466">
    <property type="entry name" value="Beta-lactam-related"/>
</dbReference>
<dbReference type="SUPFAM" id="SSF56601">
    <property type="entry name" value="beta-lactamase/transpeptidase-like"/>
    <property type="match status" value="1"/>
</dbReference>
<evidence type="ECO:0000313" key="3">
    <source>
        <dbReference type="Proteomes" id="UP000195437"/>
    </source>
</evidence>
<dbReference type="EMBL" id="CP021434">
    <property type="protein sequence ID" value="ARU62834.1"/>
    <property type="molecule type" value="Genomic_DNA"/>
</dbReference>
<dbReference type="RefSeq" id="WP_087458184.1">
    <property type="nucleotide sequence ID" value="NZ_CP021434.1"/>
</dbReference>
<protein>
    <recommendedName>
        <fullName evidence="1">Beta-lactamase-related domain-containing protein</fullName>
    </recommendedName>
</protein>
<dbReference type="OrthoDB" id="846150at2"/>
<accession>A0A1Y0IU33</accession>
<evidence type="ECO:0000259" key="1">
    <source>
        <dbReference type="Pfam" id="PF00144"/>
    </source>
</evidence>
<dbReference type="KEGG" id="tum:CBW65_19030"/>
<reference evidence="3" key="1">
    <citation type="submission" date="2017-05" db="EMBL/GenBank/DDBJ databases">
        <authorList>
            <person name="Sung H."/>
        </authorList>
    </citation>
    <scope>NUCLEOTIDE SEQUENCE [LARGE SCALE GENOMIC DNA]</scope>
    <source>
        <strain evidence="3">AR23208</strain>
    </source>
</reference>
<dbReference type="PANTHER" id="PTHR46825:SF15">
    <property type="entry name" value="BETA-LACTAMASE-RELATED DOMAIN-CONTAINING PROTEIN"/>
    <property type="match status" value="1"/>
</dbReference>
<dbReference type="Proteomes" id="UP000195437">
    <property type="component" value="Chromosome"/>
</dbReference>
<dbReference type="AlphaFoldDB" id="A0A1Y0IU33"/>
<dbReference type="InterPro" id="IPR012338">
    <property type="entry name" value="Beta-lactam/transpept-like"/>
</dbReference>
<feature type="domain" description="Beta-lactamase-related" evidence="1">
    <location>
        <begin position="7"/>
        <end position="331"/>
    </location>
</feature>
<proteinExistence type="predicted"/>
<name>A0A1Y0IU33_9BACL</name>
<dbReference type="Gene3D" id="3.40.710.10">
    <property type="entry name" value="DD-peptidase/beta-lactamase superfamily"/>
    <property type="match status" value="1"/>
</dbReference>
<dbReference type="Pfam" id="PF00144">
    <property type="entry name" value="Beta-lactamase"/>
    <property type="match status" value="1"/>
</dbReference>
<evidence type="ECO:0000313" key="2">
    <source>
        <dbReference type="EMBL" id="ARU62834.1"/>
    </source>
</evidence>
<keyword evidence="3" id="KW-1185">Reference proteome</keyword>
<dbReference type="InterPro" id="IPR050491">
    <property type="entry name" value="AmpC-like"/>
</dbReference>